<accession>A0ABV0W0E2</accession>
<sequence>MPGGPGITERALVGSSKRHLQYSYHVAGRSSGVKSECGEEAYSNKRDRSSVSLGLSISCESNVTSRDYTILRWRQELITMMTVVAVCVVWPDASSLPHLCLHVHILPVLPHPTSSTVKPLFLKSTKTCFK</sequence>
<proteinExistence type="predicted"/>
<keyword evidence="2" id="KW-1185">Reference proteome</keyword>
<evidence type="ECO:0000313" key="2">
    <source>
        <dbReference type="Proteomes" id="UP001444071"/>
    </source>
</evidence>
<protein>
    <submittedName>
        <fullName evidence="1">Uncharacterized protein</fullName>
    </submittedName>
</protein>
<name>A0ABV0W0E2_9TELE</name>
<reference evidence="1 2" key="1">
    <citation type="submission" date="2021-06" db="EMBL/GenBank/DDBJ databases">
        <authorList>
            <person name="Palmer J.M."/>
        </authorList>
    </citation>
    <scope>NUCLEOTIDE SEQUENCE [LARGE SCALE GENOMIC DNA]</scope>
    <source>
        <strain evidence="1 2">XR_2019</strain>
        <tissue evidence="1">Muscle</tissue>
    </source>
</reference>
<comment type="caution">
    <text evidence="1">The sequence shown here is derived from an EMBL/GenBank/DDBJ whole genome shotgun (WGS) entry which is preliminary data.</text>
</comment>
<gene>
    <name evidence="1" type="ORF">XENORESO_001681</name>
</gene>
<dbReference type="EMBL" id="JAHRIM010021301">
    <property type="protein sequence ID" value="MEQ2262983.1"/>
    <property type="molecule type" value="Genomic_DNA"/>
</dbReference>
<organism evidence="1 2">
    <name type="scientific">Xenotaenia resolanae</name>
    <dbReference type="NCBI Taxonomy" id="208358"/>
    <lineage>
        <taxon>Eukaryota</taxon>
        <taxon>Metazoa</taxon>
        <taxon>Chordata</taxon>
        <taxon>Craniata</taxon>
        <taxon>Vertebrata</taxon>
        <taxon>Euteleostomi</taxon>
        <taxon>Actinopterygii</taxon>
        <taxon>Neopterygii</taxon>
        <taxon>Teleostei</taxon>
        <taxon>Neoteleostei</taxon>
        <taxon>Acanthomorphata</taxon>
        <taxon>Ovalentaria</taxon>
        <taxon>Atherinomorphae</taxon>
        <taxon>Cyprinodontiformes</taxon>
        <taxon>Goodeidae</taxon>
        <taxon>Xenotaenia</taxon>
    </lineage>
</organism>
<dbReference type="Proteomes" id="UP001444071">
    <property type="component" value="Unassembled WGS sequence"/>
</dbReference>
<evidence type="ECO:0000313" key="1">
    <source>
        <dbReference type="EMBL" id="MEQ2262983.1"/>
    </source>
</evidence>